<dbReference type="AlphaFoldDB" id="A0A084Y722"/>
<protein>
    <submittedName>
        <fullName evidence="1">Uncharacterized protein</fullName>
    </submittedName>
</protein>
<accession>A0A084Y722</accession>
<organism evidence="1 2">
    <name type="scientific">Candidatus Accumulibacter phosphatis</name>
    <dbReference type="NCBI Taxonomy" id="327160"/>
    <lineage>
        <taxon>Bacteria</taxon>
        <taxon>Pseudomonadati</taxon>
        <taxon>Pseudomonadota</taxon>
        <taxon>Betaproteobacteria</taxon>
        <taxon>Candidatus Accumulibacter</taxon>
    </lineage>
</organism>
<dbReference type="Proteomes" id="UP000020077">
    <property type="component" value="Unassembled WGS sequence"/>
</dbReference>
<reference evidence="1 2" key="1">
    <citation type="submission" date="2014-02" db="EMBL/GenBank/DDBJ databases">
        <title>Expanding our view of genomic diversity in Candidatus Accumulibacter clades.</title>
        <authorList>
            <person name="Skennerton C.T."/>
            <person name="Barr J.J."/>
            <person name="Slater F.R."/>
            <person name="Bond P.L."/>
            <person name="Tyson G.W."/>
        </authorList>
    </citation>
    <scope>NUCLEOTIDE SEQUENCE [LARGE SCALE GENOMIC DNA]</scope>
    <source>
        <strain evidence="2">BA-91</strain>
    </source>
</reference>
<evidence type="ECO:0000313" key="2">
    <source>
        <dbReference type="Proteomes" id="UP000020077"/>
    </source>
</evidence>
<name>A0A084Y722_9PROT</name>
<comment type="caution">
    <text evidence="1">The sequence shown here is derived from an EMBL/GenBank/DDBJ whole genome shotgun (WGS) entry which is preliminary data.</text>
</comment>
<sequence>MSIGSAPRQGQRGYLAARIITLAIQHAPDGLINRHSVRVPMMQAFDIDVELVAQPLQALRFGAPGVGIDAALRRPGCLQLCQDVELSGFAGMQFKAELTETDFAQAPVDHIERRHLLGDEEYALALGQALRDEVGDGLTLAGPRWSDEDEVLAAHGGDDRRKLR</sequence>
<dbReference type="EMBL" id="JDVG02000691">
    <property type="protein sequence ID" value="KFB70516.1"/>
    <property type="molecule type" value="Genomic_DNA"/>
</dbReference>
<gene>
    <name evidence="1" type="ORF">AW09_004389</name>
</gene>
<evidence type="ECO:0000313" key="1">
    <source>
        <dbReference type="EMBL" id="KFB70516.1"/>
    </source>
</evidence>
<proteinExistence type="predicted"/>